<feature type="region of interest" description="Disordered" evidence="1">
    <location>
        <begin position="69"/>
        <end position="113"/>
    </location>
</feature>
<keyword evidence="3" id="KW-1185">Reference proteome</keyword>
<evidence type="ECO:0000313" key="3">
    <source>
        <dbReference type="Proteomes" id="UP000050424"/>
    </source>
</evidence>
<name>A0A0P7B0X1_9HYPO</name>
<proteinExistence type="predicted"/>
<evidence type="ECO:0000256" key="1">
    <source>
        <dbReference type="SAM" id="MobiDB-lite"/>
    </source>
</evidence>
<dbReference type="Proteomes" id="UP000050424">
    <property type="component" value="Unassembled WGS sequence"/>
</dbReference>
<reference evidence="2 3" key="1">
    <citation type="submission" date="2015-09" db="EMBL/GenBank/DDBJ databases">
        <title>Draft genome of a European isolate of the apple canker pathogen Neonectria ditissima.</title>
        <authorList>
            <person name="Gomez-Cortecero A."/>
            <person name="Harrison R.J."/>
            <person name="Armitage A.D."/>
        </authorList>
    </citation>
    <scope>NUCLEOTIDE SEQUENCE [LARGE SCALE GENOMIC DNA]</scope>
    <source>
        <strain evidence="2 3">R09/05</strain>
    </source>
</reference>
<feature type="compositionally biased region" description="Polar residues" evidence="1">
    <location>
        <begin position="215"/>
        <end position="230"/>
    </location>
</feature>
<evidence type="ECO:0000313" key="2">
    <source>
        <dbReference type="EMBL" id="KPM34293.1"/>
    </source>
</evidence>
<organism evidence="2 3">
    <name type="scientific">Neonectria ditissima</name>
    <dbReference type="NCBI Taxonomy" id="78410"/>
    <lineage>
        <taxon>Eukaryota</taxon>
        <taxon>Fungi</taxon>
        <taxon>Dikarya</taxon>
        <taxon>Ascomycota</taxon>
        <taxon>Pezizomycotina</taxon>
        <taxon>Sordariomycetes</taxon>
        <taxon>Hypocreomycetidae</taxon>
        <taxon>Hypocreales</taxon>
        <taxon>Nectriaceae</taxon>
        <taxon>Neonectria</taxon>
    </lineage>
</organism>
<feature type="compositionally biased region" description="Basic and acidic residues" evidence="1">
    <location>
        <begin position="242"/>
        <end position="256"/>
    </location>
</feature>
<dbReference type="EMBL" id="LKCW01000363">
    <property type="protein sequence ID" value="KPM34293.1"/>
    <property type="molecule type" value="Genomic_DNA"/>
</dbReference>
<accession>A0A0P7B0X1</accession>
<dbReference type="AlphaFoldDB" id="A0A0P7B0X1"/>
<gene>
    <name evidence="2" type="ORF">AK830_g12277</name>
</gene>
<comment type="caution">
    <text evidence="2">The sequence shown here is derived from an EMBL/GenBank/DDBJ whole genome shotgun (WGS) entry which is preliminary data.</text>
</comment>
<sequence>MTSLLAYCTWWNTSLCLLTESRSDAVLALALLHSLGLLLHSLGLLLPVLSSLHFGQGKAMPKRTLGDIADAGASAKPPHKLRKSRRLQKRSPSPLETEDKFDNTTHFNGDQMSSHDLQTKALDSLGASNTSNDEAMAPEPNVPVSTLCPDVNPIHDDAEQPQLLDSEPLGNLATSNPIATTEHSAQVSTLCTDVNPMHDDAEPSQLLDSEPLGNLATSDPIATTGPSAQVGTLGRITSPILNDKDSPRLANKEPLDNLKAGDNIAATESSAPASPILHIRDDKEPPQILDAESSDKIETGNGNTVTETSAQVPALQLFTNPEELRCARDQTISRVEDYVLLALRQAQHHDFKWQDSISACVREAWDELSQKIGVFATLSYQGKSFSWAAIDLETREKLSRWTPRAKEYLEDDGKKHLIVQASIWHTIDDKLLSPDWSTRWPSRLWASMGDMKQAFSQNFDKPWEWHALGPAYRCWLMLSSILALNTSTGGFQYDYFLLAFEIARDLEKLAGVNSNGVWPLGGKLLDFDIPQCATSLDLDLQTACIKYWAAWQPRPADNEPPSESLYGFPMQNLMKTPKGDDMESWGKPVQIVVRPCLMADDQQAVNMNTPSATGEPIRPTFRMVHPMCVEVDCASGED</sequence>
<feature type="compositionally biased region" description="Polar residues" evidence="1">
    <location>
        <begin position="104"/>
        <end position="113"/>
    </location>
</feature>
<protein>
    <submittedName>
        <fullName evidence="2">Uncharacterized protein</fullName>
    </submittedName>
</protein>
<feature type="region of interest" description="Disordered" evidence="1">
    <location>
        <begin position="208"/>
        <end position="287"/>
    </location>
</feature>
<feature type="region of interest" description="Disordered" evidence="1">
    <location>
        <begin position="125"/>
        <end position="158"/>
    </location>
</feature>
<dbReference type="OrthoDB" id="5130600at2759"/>
<feature type="compositionally biased region" description="Basic residues" evidence="1">
    <location>
        <begin position="77"/>
        <end position="89"/>
    </location>
</feature>